<comment type="caution">
    <text evidence="2">The sequence shown here is derived from an EMBL/GenBank/DDBJ whole genome shotgun (WGS) entry which is preliminary data.</text>
</comment>
<evidence type="ECO:0000259" key="1">
    <source>
        <dbReference type="Pfam" id="PF01047"/>
    </source>
</evidence>
<organism evidence="2 3">
    <name type="scientific">Methanococcus maripaludis</name>
    <name type="common">Methanococcus deltae</name>
    <dbReference type="NCBI Taxonomy" id="39152"/>
    <lineage>
        <taxon>Archaea</taxon>
        <taxon>Methanobacteriati</taxon>
        <taxon>Methanobacteriota</taxon>
        <taxon>Methanomada group</taxon>
        <taxon>Methanococci</taxon>
        <taxon>Methanococcales</taxon>
        <taxon>Methanococcaceae</taxon>
        <taxon>Methanococcus</taxon>
    </lineage>
</organism>
<dbReference type="Pfam" id="PF01047">
    <property type="entry name" value="MarR"/>
    <property type="match status" value="1"/>
</dbReference>
<evidence type="ECO:0000313" key="2">
    <source>
        <dbReference type="EMBL" id="MBG0769673.1"/>
    </source>
</evidence>
<name>A0A8T3W917_METMI</name>
<dbReference type="GO" id="GO:0003700">
    <property type="term" value="F:DNA-binding transcription factor activity"/>
    <property type="evidence" value="ECO:0007669"/>
    <property type="project" value="InterPro"/>
</dbReference>
<dbReference type="EMBL" id="JACCQJ010000002">
    <property type="protein sequence ID" value="MBG0769673.1"/>
    <property type="molecule type" value="Genomic_DNA"/>
</dbReference>
<dbReference type="CDD" id="cd00090">
    <property type="entry name" value="HTH_ARSR"/>
    <property type="match status" value="1"/>
</dbReference>
<dbReference type="InterPro" id="IPR011991">
    <property type="entry name" value="ArsR-like_HTH"/>
</dbReference>
<accession>A0A8T3W917</accession>
<evidence type="ECO:0000313" key="3">
    <source>
        <dbReference type="Proteomes" id="UP000714405"/>
    </source>
</evidence>
<protein>
    <submittedName>
        <fullName evidence="2">Winged helix-turn-helix transcriptional regulator</fullName>
    </submittedName>
</protein>
<sequence length="122" mass="14204">MSLKKLLFKEHVEKILILLNKNGKMYVTEITDSLGLNRGSLSRLLKELYEHNLVDKERELTDDIIPKTYYFLTEKGKLLIEVYKMVDKVEKSPIHIENNHGTVINKVDSLTITNNFENGKKK</sequence>
<reference evidence="2" key="1">
    <citation type="submission" date="2020-07" db="EMBL/GenBank/DDBJ databases">
        <title>Severe corrosion of carbon steel in oil field produced water can be linked to methanogenic archaea containing a special type of NiFe hydrogenase.</title>
        <authorList>
            <person name="Lahme S."/>
            <person name="Mand J."/>
            <person name="Longwell J."/>
            <person name="Smith R."/>
            <person name="Enning D."/>
        </authorList>
    </citation>
    <scope>NUCLEOTIDE SEQUENCE</scope>
    <source>
        <strain evidence="2">MIC098Bin5</strain>
    </source>
</reference>
<dbReference type="InterPro" id="IPR036388">
    <property type="entry name" value="WH-like_DNA-bd_sf"/>
</dbReference>
<feature type="domain" description="HTH marR-type" evidence="1">
    <location>
        <begin position="14"/>
        <end position="62"/>
    </location>
</feature>
<proteinExistence type="predicted"/>
<gene>
    <name evidence="2" type="ORF">H0S71_07245</name>
</gene>
<dbReference type="AlphaFoldDB" id="A0A8T3W917"/>
<dbReference type="InterPro" id="IPR036390">
    <property type="entry name" value="WH_DNA-bd_sf"/>
</dbReference>
<dbReference type="InterPro" id="IPR000835">
    <property type="entry name" value="HTH_MarR-typ"/>
</dbReference>
<dbReference type="Proteomes" id="UP000714405">
    <property type="component" value="Unassembled WGS sequence"/>
</dbReference>
<dbReference type="Gene3D" id="1.10.10.10">
    <property type="entry name" value="Winged helix-like DNA-binding domain superfamily/Winged helix DNA-binding domain"/>
    <property type="match status" value="1"/>
</dbReference>
<dbReference type="RefSeq" id="WP_278492309.1">
    <property type="nucleotide sequence ID" value="NZ_JACCQJ010000002.1"/>
</dbReference>
<dbReference type="SUPFAM" id="SSF46785">
    <property type="entry name" value="Winged helix' DNA-binding domain"/>
    <property type="match status" value="1"/>
</dbReference>